<sequence>MTARYFTRGEELEENDGGDGVLLISECTLHWNNLPSTRTIKTTIEWLGRVRNLRVIFATAGKVAVPSPCSPLPEVLAIEVQSAKGARGLRTTVVCDASASTPANEEEDVLRVAVTPHTPSNVLATQMYANANVQVNARQQYEL</sequence>
<dbReference type="AlphaFoldDB" id="M2M3D7"/>
<proteinExistence type="predicted"/>
<dbReference type="GeneID" id="19110746"/>
<name>M2M3D7_BAUPA</name>
<dbReference type="RefSeq" id="XP_007681804.1">
    <property type="nucleotide sequence ID" value="XM_007683614.1"/>
</dbReference>
<dbReference type="KEGG" id="bcom:BAUCODRAFT_28659"/>
<evidence type="ECO:0000313" key="2">
    <source>
        <dbReference type="Proteomes" id="UP000011761"/>
    </source>
</evidence>
<keyword evidence="2" id="KW-1185">Reference proteome</keyword>
<accession>M2M3D7</accession>
<evidence type="ECO:0000313" key="1">
    <source>
        <dbReference type="EMBL" id="EMC91036.1"/>
    </source>
</evidence>
<dbReference type="EMBL" id="KB445565">
    <property type="protein sequence ID" value="EMC91036.1"/>
    <property type="molecule type" value="Genomic_DNA"/>
</dbReference>
<dbReference type="HOGENOM" id="CLU_1805808_0_0_1"/>
<protein>
    <submittedName>
        <fullName evidence="1">Uncharacterized protein</fullName>
    </submittedName>
</protein>
<organism evidence="1 2">
    <name type="scientific">Baudoinia panamericana (strain UAMH 10762)</name>
    <name type="common">Angels' share fungus</name>
    <name type="synonym">Baudoinia compniacensis (strain UAMH 10762)</name>
    <dbReference type="NCBI Taxonomy" id="717646"/>
    <lineage>
        <taxon>Eukaryota</taxon>
        <taxon>Fungi</taxon>
        <taxon>Dikarya</taxon>
        <taxon>Ascomycota</taxon>
        <taxon>Pezizomycotina</taxon>
        <taxon>Dothideomycetes</taxon>
        <taxon>Dothideomycetidae</taxon>
        <taxon>Mycosphaerellales</taxon>
        <taxon>Teratosphaeriaceae</taxon>
        <taxon>Baudoinia</taxon>
    </lineage>
</organism>
<reference evidence="1 2" key="1">
    <citation type="journal article" date="2012" name="PLoS Pathog.">
        <title>Diverse lifestyles and strategies of plant pathogenesis encoded in the genomes of eighteen Dothideomycetes fungi.</title>
        <authorList>
            <person name="Ohm R.A."/>
            <person name="Feau N."/>
            <person name="Henrissat B."/>
            <person name="Schoch C.L."/>
            <person name="Horwitz B.A."/>
            <person name="Barry K.W."/>
            <person name="Condon B.J."/>
            <person name="Copeland A.C."/>
            <person name="Dhillon B."/>
            <person name="Glaser F."/>
            <person name="Hesse C.N."/>
            <person name="Kosti I."/>
            <person name="LaButti K."/>
            <person name="Lindquist E.A."/>
            <person name="Lucas S."/>
            <person name="Salamov A.A."/>
            <person name="Bradshaw R.E."/>
            <person name="Ciuffetti L."/>
            <person name="Hamelin R.C."/>
            <person name="Kema G.H.J."/>
            <person name="Lawrence C."/>
            <person name="Scott J.A."/>
            <person name="Spatafora J.W."/>
            <person name="Turgeon B.G."/>
            <person name="de Wit P.J.G.M."/>
            <person name="Zhong S."/>
            <person name="Goodwin S.B."/>
            <person name="Grigoriev I.V."/>
        </authorList>
    </citation>
    <scope>NUCLEOTIDE SEQUENCE [LARGE SCALE GENOMIC DNA]</scope>
    <source>
        <strain evidence="1 2">UAMH 10762</strain>
    </source>
</reference>
<gene>
    <name evidence="1" type="ORF">BAUCODRAFT_28659</name>
</gene>
<dbReference type="Proteomes" id="UP000011761">
    <property type="component" value="Unassembled WGS sequence"/>
</dbReference>